<evidence type="ECO:0000256" key="7">
    <source>
        <dbReference type="SAM" id="MobiDB-lite"/>
    </source>
</evidence>
<dbReference type="SMART" id="SM00320">
    <property type="entry name" value="WD40"/>
    <property type="match status" value="11"/>
</dbReference>
<keyword evidence="2 6" id="KW-0479">Metal-binding</keyword>
<dbReference type="PROSITE" id="PS50294">
    <property type="entry name" value="WD_REPEATS_REGION"/>
    <property type="match status" value="5"/>
</dbReference>
<organism evidence="10 11">
    <name type="scientific">Bremerella volcania</name>
    <dbReference type="NCBI Taxonomy" id="2527984"/>
    <lineage>
        <taxon>Bacteria</taxon>
        <taxon>Pseudomonadati</taxon>
        <taxon>Planctomycetota</taxon>
        <taxon>Planctomycetia</taxon>
        <taxon>Pirellulales</taxon>
        <taxon>Pirellulaceae</taxon>
        <taxon>Bremerella</taxon>
    </lineage>
</organism>
<dbReference type="GO" id="GO:0020037">
    <property type="term" value="F:heme binding"/>
    <property type="evidence" value="ECO:0007669"/>
    <property type="project" value="InterPro"/>
</dbReference>
<dbReference type="PROSITE" id="PS00678">
    <property type="entry name" value="WD_REPEATS_1"/>
    <property type="match status" value="1"/>
</dbReference>
<evidence type="ECO:0000256" key="1">
    <source>
        <dbReference type="ARBA" id="ARBA00022574"/>
    </source>
</evidence>
<dbReference type="InterPro" id="IPR011429">
    <property type="entry name" value="Cyt_c_Planctomycete-type"/>
</dbReference>
<feature type="repeat" description="WD" evidence="5">
    <location>
        <begin position="800"/>
        <end position="841"/>
    </location>
</feature>
<evidence type="ECO:0000313" key="11">
    <source>
        <dbReference type="Proteomes" id="UP000318626"/>
    </source>
</evidence>
<dbReference type="RefSeq" id="WP_144970732.1">
    <property type="nucleotide sequence ID" value="NZ_CP036289.1"/>
</dbReference>
<dbReference type="Pfam" id="PF00400">
    <property type="entry name" value="WD40"/>
    <property type="match status" value="8"/>
</dbReference>
<accession>A0A518C395</accession>
<dbReference type="Pfam" id="PF07635">
    <property type="entry name" value="PSCyt1"/>
    <property type="match status" value="1"/>
</dbReference>
<feature type="compositionally biased region" description="Basic and acidic residues" evidence="7">
    <location>
        <begin position="547"/>
        <end position="561"/>
    </location>
</feature>
<evidence type="ECO:0000256" key="6">
    <source>
        <dbReference type="PROSITE-ProRule" id="PRU00433"/>
    </source>
</evidence>
<dbReference type="Proteomes" id="UP000318626">
    <property type="component" value="Chromosome"/>
</dbReference>
<evidence type="ECO:0000256" key="8">
    <source>
        <dbReference type="SAM" id="SignalP"/>
    </source>
</evidence>
<dbReference type="EMBL" id="CP036289">
    <property type="protein sequence ID" value="QDU73698.1"/>
    <property type="molecule type" value="Genomic_DNA"/>
</dbReference>
<dbReference type="SUPFAM" id="SSF50978">
    <property type="entry name" value="WD40 repeat-like"/>
    <property type="match status" value="2"/>
</dbReference>
<keyword evidence="6" id="KW-0349">Heme</keyword>
<feature type="repeat" description="WD" evidence="5">
    <location>
        <begin position="758"/>
        <end position="799"/>
    </location>
</feature>
<evidence type="ECO:0000256" key="5">
    <source>
        <dbReference type="PROSITE-ProRule" id="PRU00221"/>
    </source>
</evidence>
<dbReference type="InterPro" id="IPR009056">
    <property type="entry name" value="Cyt_c-like_dom"/>
</dbReference>
<evidence type="ECO:0000256" key="3">
    <source>
        <dbReference type="ARBA" id="ARBA00022737"/>
    </source>
</evidence>
<proteinExistence type="predicted"/>
<feature type="domain" description="Cytochrome c" evidence="9">
    <location>
        <begin position="26"/>
        <end position="129"/>
    </location>
</feature>
<dbReference type="GO" id="GO:0009055">
    <property type="term" value="F:electron transfer activity"/>
    <property type="evidence" value="ECO:0007669"/>
    <property type="project" value="InterPro"/>
</dbReference>
<reference evidence="11" key="1">
    <citation type="submission" date="2019-02" db="EMBL/GenBank/DDBJ databases">
        <title>Deep-cultivation of Planctomycetes and their phenomic and genomic characterization uncovers novel biology.</title>
        <authorList>
            <person name="Wiegand S."/>
            <person name="Jogler M."/>
            <person name="Boedeker C."/>
            <person name="Pinto D."/>
            <person name="Vollmers J."/>
            <person name="Rivas-Marin E."/>
            <person name="Kohn T."/>
            <person name="Peeters S.H."/>
            <person name="Heuer A."/>
            <person name="Rast P."/>
            <person name="Oberbeckmann S."/>
            <person name="Bunk B."/>
            <person name="Jeske O."/>
            <person name="Meyerdierks A."/>
            <person name="Storesund J.E."/>
            <person name="Kallscheuer N."/>
            <person name="Luecker S."/>
            <person name="Lage O.M."/>
            <person name="Pohl T."/>
            <person name="Merkel B.J."/>
            <person name="Hornburger P."/>
            <person name="Mueller R.-W."/>
            <person name="Bruemmer F."/>
            <person name="Labrenz M."/>
            <person name="Spormann A.M."/>
            <person name="Op den Camp H."/>
            <person name="Overmann J."/>
            <person name="Amann R."/>
            <person name="Jetten M.S.M."/>
            <person name="Mascher T."/>
            <person name="Medema M.H."/>
            <person name="Devos D.P."/>
            <person name="Kaster A.-K."/>
            <person name="Ovreas L."/>
            <person name="Rohde M."/>
            <person name="Galperin M.Y."/>
            <person name="Jogler C."/>
        </authorList>
    </citation>
    <scope>NUCLEOTIDE SEQUENCE [LARGE SCALE GENOMIC DNA]</scope>
    <source>
        <strain evidence="11">Pan97</strain>
    </source>
</reference>
<feature type="repeat" description="WD" evidence="5">
    <location>
        <begin position="277"/>
        <end position="309"/>
    </location>
</feature>
<dbReference type="Gene3D" id="2.130.10.10">
    <property type="entry name" value="YVTN repeat-like/Quinoprotein amine dehydrogenase"/>
    <property type="match status" value="5"/>
</dbReference>
<feature type="chain" id="PRO_5021894924" evidence="8">
    <location>
        <begin position="21"/>
        <end position="929"/>
    </location>
</feature>
<feature type="repeat" description="WD" evidence="5">
    <location>
        <begin position="420"/>
        <end position="452"/>
    </location>
</feature>
<gene>
    <name evidence="10" type="ORF">Pan97_06960</name>
</gene>
<feature type="signal peptide" evidence="8">
    <location>
        <begin position="1"/>
        <end position="20"/>
    </location>
</feature>
<feature type="repeat" description="WD" evidence="5">
    <location>
        <begin position="243"/>
        <end position="276"/>
    </location>
</feature>
<evidence type="ECO:0000256" key="4">
    <source>
        <dbReference type="ARBA" id="ARBA00023004"/>
    </source>
</evidence>
<evidence type="ECO:0000313" key="10">
    <source>
        <dbReference type="EMBL" id="QDU73698.1"/>
    </source>
</evidence>
<keyword evidence="8" id="KW-0732">Signal</keyword>
<dbReference type="InterPro" id="IPR001680">
    <property type="entry name" value="WD40_rpt"/>
</dbReference>
<feature type="repeat" description="WD" evidence="5">
    <location>
        <begin position="378"/>
        <end position="420"/>
    </location>
</feature>
<keyword evidence="4 6" id="KW-0408">Iron</keyword>
<evidence type="ECO:0000259" key="9">
    <source>
        <dbReference type="PROSITE" id="PS51007"/>
    </source>
</evidence>
<dbReference type="KEGG" id="bvo:Pan97_06960"/>
<feature type="region of interest" description="Disordered" evidence="7">
    <location>
        <begin position="526"/>
        <end position="561"/>
    </location>
</feature>
<dbReference type="PROSITE" id="PS51007">
    <property type="entry name" value="CYTC"/>
    <property type="match status" value="1"/>
</dbReference>
<protein>
    <submittedName>
        <fullName evidence="10">WD domain, G-beta repeat</fullName>
    </submittedName>
</protein>
<keyword evidence="1 5" id="KW-0853">WD repeat</keyword>
<dbReference type="InterPro" id="IPR019775">
    <property type="entry name" value="WD40_repeat_CS"/>
</dbReference>
<dbReference type="PANTHER" id="PTHR22847">
    <property type="entry name" value="WD40 REPEAT PROTEIN"/>
    <property type="match status" value="1"/>
</dbReference>
<dbReference type="InterPro" id="IPR036322">
    <property type="entry name" value="WD40_repeat_dom_sf"/>
</dbReference>
<dbReference type="CDD" id="cd00200">
    <property type="entry name" value="WD40"/>
    <property type="match status" value="2"/>
</dbReference>
<sequence length="929" mass="100150" precursor="true">MRLFVLCCAILISCCTATFGEPITVADIQRSNPVSFEKEILPIFRRSCLACHSASEANGELVLETPATIRKGGDSGAAVIPGKGAESLLVKLSAHQEESFMPPPDNDVNAPQLTSQELGLIRLWIDQGAVGGSSATSTTPRDWSSIPKNLGPVYAAALSPDGQFVAVSRANRLFIYHAESGKLVGSLEDPSLKPPAAHRDLVQSLAWGSDGSLLVSGGFREAKLWEKPLDARALSFPTKSATTALAFSTDRKWMATAGDDHVIQLWSLETSKRGPKMTGHGDLITALRFTSDGRHLFSASHDKTIRVWNCSEGTQAGLVQVPTPIHAIELLWTTAVPDNDAQPRQMLIAGGVDKVLRTWLVEPDATAQAWSMIEAEELPGHTEAITSLAAISGQTMHVYSASRDGTVRHWDLEKKKQLGQFSHGAPVLAVAVRSDGQRIASVSENNTAKLWDKGGKQIAEMKGDPRLQQHAQRKKQILAAAQQRLAIVKQRLATVEDVLKKRIEAKETSDKEVAAAEKDLAQRKTALDKLNNEPPASEPAAAEDAEKEEKPDDVETMKEAAQKKLQEAMSAQQLATKKQTAAEAAVKQAEESVALVNQLVEHAAARVEEAQARSDLAVKQSSESELPLRSVSFSLDGTRLATAGDFPTVQIWNAETGIAVDALAKQPGSLSPIEFIGNDRLLSSFGTTETVVWELNPAWRLRQTIDSAESDDPIMGRVTSLDIDANDAQLLIGSGLPSRNGELSLFRLEDSACIQHLPDAHSDVVYSARFSPDGTQFISGGADKYVRLWNLTDQDPLKQFEGHSDYVLGVSWKDDATSIATASSDKTIKVWDAETADQLKTISGFGKDVTAVRFVGATNHVVSSCGDGIVRLQDAASGKSIRTFQAGVWLHCVDATADEKLVIAGGDDGRLFIWDGTNGKQLKSILVGE</sequence>
<dbReference type="AlphaFoldDB" id="A0A518C395"/>
<keyword evidence="3" id="KW-0677">Repeat</keyword>
<dbReference type="InterPro" id="IPR020472">
    <property type="entry name" value="WD40_PAC1"/>
</dbReference>
<dbReference type="GO" id="GO:0046872">
    <property type="term" value="F:metal ion binding"/>
    <property type="evidence" value="ECO:0007669"/>
    <property type="project" value="UniProtKB-KW"/>
</dbReference>
<dbReference type="PANTHER" id="PTHR22847:SF637">
    <property type="entry name" value="WD REPEAT DOMAIN 5B"/>
    <property type="match status" value="1"/>
</dbReference>
<dbReference type="PRINTS" id="PR00320">
    <property type="entry name" value="GPROTEINBRPT"/>
</dbReference>
<feature type="repeat" description="WD" evidence="5">
    <location>
        <begin position="890"/>
        <end position="924"/>
    </location>
</feature>
<dbReference type="OrthoDB" id="223117at2"/>
<dbReference type="InterPro" id="IPR015943">
    <property type="entry name" value="WD40/YVTN_repeat-like_dom_sf"/>
</dbReference>
<dbReference type="PROSITE" id="PS50082">
    <property type="entry name" value="WD_REPEATS_2"/>
    <property type="match status" value="7"/>
</dbReference>
<keyword evidence="11" id="KW-1185">Reference proteome</keyword>
<name>A0A518C395_9BACT</name>
<evidence type="ECO:0000256" key="2">
    <source>
        <dbReference type="ARBA" id="ARBA00022723"/>
    </source>
</evidence>